<dbReference type="InterPro" id="IPR026838">
    <property type="entry name" value="YheC/D"/>
</dbReference>
<dbReference type="Proteomes" id="UP000051063">
    <property type="component" value="Unassembled WGS sequence"/>
</dbReference>
<accession>A0ABR5NAR6</accession>
<name>A0ABR5NAR6_BRECH</name>
<evidence type="ECO:0008006" key="3">
    <source>
        <dbReference type="Google" id="ProtNLM"/>
    </source>
</evidence>
<reference evidence="1 2" key="1">
    <citation type="submission" date="2015-09" db="EMBL/GenBank/DDBJ databases">
        <title>Genome sequencing project for genomic taxonomy and phylogenomics of Bacillus-like bacteria.</title>
        <authorList>
            <person name="Liu B."/>
            <person name="Wang J."/>
            <person name="Zhu Y."/>
            <person name="Liu G."/>
            <person name="Chen Q."/>
            <person name="Chen Z."/>
            <person name="Lan J."/>
            <person name="Che J."/>
            <person name="Ge C."/>
            <person name="Shi H."/>
            <person name="Pan Z."/>
            <person name="Liu X."/>
        </authorList>
    </citation>
    <scope>NUCLEOTIDE SEQUENCE [LARGE SCALE GENOMIC DNA]</scope>
    <source>
        <strain evidence="1 2">DSM 8552</strain>
    </source>
</reference>
<dbReference type="SUPFAM" id="SSF56059">
    <property type="entry name" value="Glutathione synthetase ATP-binding domain-like"/>
    <property type="match status" value="1"/>
</dbReference>
<organism evidence="1 2">
    <name type="scientific">Brevibacillus choshinensis</name>
    <dbReference type="NCBI Taxonomy" id="54911"/>
    <lineage>
        <taxon>Bacteria</taxon>
        <taxon>Bacillati</taxon>
        <taxon>Bacillota</taxon>
        <taxon>Bacilli</taxon>
        <taxon>Bacillales</taxon>
        <taxon>Paenibacillaceae</taxon>
        <taxon>Brevibacillus</taxon>
    </lineage>
</organism>
<protein>
    <recommendedName>
        <fullName evidence="3">ATP-grasp domain-containing protein</fullName>
    </recommendedName>
</protein>
<evidence type="ECO:0000313" key="1">
    <source>
        <dbReference type="EMBL" id="KQL48476.1"/>
    </source>
</evidence>
<evidence type="ECO:0000313" key="2">
    <source>
        <dbReference type="Proteomes" id="UP000051063"/>
    </source>
</evidence>
<sequence>MISSSKWSLHKFFAKSPHIRPFLPPTSLYQPALLSTYLGKYETVYIKPTRTHMGKGILRVQKKDSGYQFVKERGEPVEVPSLEELQRRLEKQCVEKQYIIQKGIDLAELNGRPYDIRVMMMRNGLGKWQYAGMLAKVAGSDSIITNVARGGGYAVTVPHALKKSLSLSSNEIRKIEQNLIRLSYQVCSHFNKYRHSAQIGVDFAIDKQGGIVVIEVNYDFPSHGLFAKLKDKTYFRTIKRLHFQYRNRVKRKKSFTPTKKRRA</sequence>
<gene>
    <name evidence="1" type="ORF">AN963_01305</name>
</gene>
<keyword evidence="2" id="KW-1185">Reference proteome</keyword>
<dbReference type="Pfam" id="PF14398">
    <property type="entry name" value="ATPgrasp_YheCD"/>
    <property type="match status" value="1"/>
</dbReference>
<comment type="caution">
    <text evidence="1">The sequence shown here is derived from an EMBL/GenBank/DDBJ whole genome shotgun (WGS) entry which is preliminary data.</text>
</comment>
<proteinExistence type="predicted"/>
<dbReference type="RefSeq" id="WP_055742761.1">
    <property type="nucleotide sequence ID" value="NZ_LJJB01000007.1"/>
</dbReference>
<dbReference type="Gene3D" id="3.30.470.20">
    <property type="entry name" value="ATP-grasp fold, B domain"/>
    <property type="match status" value="1"/>
</dbReference>
<dbReference type="EMBL" id="LJJB01000007">
    <property type="protein sequence ID" value="KQL48476.1"/>
    <property type="molecule type" value="Genomic_DNA"/>
</dbReference>